<gene>
    <name evidence="1" type="ORF">LSS_20618</name>
</gene>
<accession>K8Y4X2</accession>
<protein>
    <submittedName>
        <fullName evidence="1">Uncharacterized protein</fullName>
    </submittedName>
</protein>
<reference evidence="1 2" key="2">
    <citation type="journal article" date="2014" name="Emerg. Microbes Infect.">
        <title>Potential impact on kidney infection: a whole-genome analysis of Leptospira santarosai serovar Shermani.</title>
        <authorList>
            <person name="Chou L.F."/>
            <person name="Chen T.W."/>
            <person name="Ko Y.C."/>
            <person name="Pan M.J."/>
            <person name="Tian Y.C."/>
            <person name="Chiu C.H."/>
            <person name="Tang P."/>
            <person name="Hung C.C."/>
            <person name="Yang C.W."/>
        </authorList>
    </citation>
    <scope>NUCLEOTIDE SEQUENCE</scope>
    <source>
        <strain evidence="1 2">LT 821</strain>
    </source>
</reference>
<dbReference type="KEGG" id="lst:LSS_20618"/>
<proteinExistence type="predicted"/>
<dbReference type="STRING" id="758847.LSS_20618"/>
<dbReference type="AlphaFoldDB" id="K8Y4X2"/>
<name>K8Y4X2_9LEPT</name>
<dbReference type="EMBL" id="CP006694">
    <property type="protein sequence ID" value="EKT84845.1"/>
    <property type="molecule type" value="Genomic_DNA"/>
</dbReference>
<organism evidence="1 2">
    <name type="scientific">Leptospira santarosai serovar Shermani str. LT 821</name>
    <dbReference type="NCBI Taxonomy" id="758847"/>
    <lineage>
        <taxon>Bacteria</taxon>
        <taxon>Pseudomonadati</taxon>
        <taxon>Spirochaetota</taxon>
        <taxon>Spirochaetia</taxon>
        <taxon>Leptospirales</taxon>
        <taxon>Leptospiraceae</taxon>
        <taxon>Leptospira</taxon>
    </lineage>
</organism>
<evidence type="ECO:0000313" key="1">
    <source>
        <dbReference type="EMBL" id="EKT84845.1"/>
    </source>
</evidence>
<dbReference type="RefSeq" id="WP_004463380.1">
    <property type="nucleotide sequence ID" value="NZ_CP006694.1"/>
</dbReference>
<dbReference type="GeneID" id="54850670"/>
<dbReference type="Proteomes" id="UP000035800">
    <property type="component" value="Chromosome I"/>
</dbReference>
<sequence>MSKDLKEKLNSSNFGTVRLGIGELERWVVGAERKQIYQCLDSVSTS</sequence>
<dbReference type="PATRIC" id="fig|758847.3.peg.4268"/>
<reference evidence="1 2" key="1">
    <citation type="journal article" date="2012" name="Gene">
        <title>Sequence of Leptospira santarosai serovar Shermani genome and prediction of virulence-associated genes.</title>
        <authorList>
            <person name="Chou L.F."/>
            <person name="Chen Y.T."/>
            <person name="Lu C.W."/>
            <person name="Ko Y.C."/>
            <person name="Tang C.Y."/>
            <person name="Pan M.J."/>
            <person name="Tian Y.C."/>
            <person name="Chiu C.H."/>
            <person name="Hung C.C."/>
            <person name="Yang C.W."/>
        </authorList>
    </citation>
    <scope>NUCLEOTIDE SEQUENCE [LARGE SCALE GENOMIC DNA]</scope>
    <source>
        <strain evidence="1">LT 821</strain>
    </source>
</reference>
<evidence type="ECO:0000313" key="2">
    <source>
        <dbReference type="Proteomes" id="UP000035800"/>
    </source>
</evidence>